<dbReference type="InterPro" id="IPR002401">
    <property type="entry name" value="Cyt_P450_E_grp-I"/>
</dbReference>
<gene>
    <name evidence="8" type="ORF">H6P81_017423</name>
</gene>
<keyword evidence="2 5" id="KW-0479">Metal-binding</keyword>
<dbReference type="PRINTS" id="PR00385">
    <property type="entry name" value="P450"/>
</dbReference>
<name>A0AAV7DZ63_ARIFI</name>
<dbReference type="CDD" id="cd11073">
    <property type="entry name" value="CYP76-like"/>
    <property type="match status" value="1"/>
</dbReference>
<sequence>MQSVAILFSSFLVIWVLHHFLKKPRSAAGDGNRPPGPVPAPVVGSLFKLGDAPHRSLADLAAKYGPVMSVRLGQVTSVVVSSAAVAKEVLQKNDQTFAGRSVVDAVRVLDHENASMVWLQPGQHWRRMRALCNACIFSAQPLDAGQGLRRRKVEELLAHVGKRALEGEGVDIGKISFVTTLNLISNTVFSGDMVDIESETAQEFKDLVSAISEGAGIPNIVDYFPILRPLDPQGIRRKMRSDFEKLHEIFNKQIEGRKTSRATPGYRRRGDFLDALLDQKENGAELTNLQMNSTLMDLFVAGSETSSDTVEWAMSELLRNPEIMAEARSELDEVIGAGKQVEESDIPRLRYLQAVVKETVRLHPAAPFLPHRAERDGEISGYAVPKHSSVIVNVWAIGRDDEVWTDPSGFIPERFLESKVDYRGQHFELIPFGAGRRICPGLPLAHRLVHLMLASLLHSFAWELPAGMWPDDLDMREKFGLTLRKSIPLVAVPLKRDNP</sequence>
<dbReference type="AlphaFoldDB" id="A0AAV7DZ63"/>
<keyword evidence="7" id="KW-0732">Signal</keyword>
<protein>
    <recommendedName>
        <fullName evidence="10">Cytochrome P450</fullName>
    </recommendedName>
</protein>
<dbReference type="InterPro" id="IPR036396">
    <property type="entry name" value="Cyt_P450_sf"/>
</dbReference>
<feature type="chain" id="PRO_5043742443" description="Cytochrome P450" evidence="7">
    <location>
        <begin position="28"/>
        <end position="499"/>
    </location>
</feature>
<dbReference type="SUPFAM" id="SSF48264">
    <property type="entry name" value="Cytochrome P450"/>
    <property type="match status" value="1"/>
</dbReference>
<dbReference type="PROSITE" id="PS00086">
    <property type="entry name" value="CYTOCHROME_P450"/>
    <property type="match status" value="1"/>
</dbReference>
<proteinExistence type="inferred from homology"/>
<feature type="signal peptide" evidence="7">
    <location>
        <begin position="1"/>
        <end position="27"/>
    </location>
</feature>
<comment type="cofactor">
    <cofactor evidence="5">
        <name>heme</name>
        <dbReference type="ChEBI" id="CHEBI:30413"/>
    </cofactor>
</comment>
<dbReference type="GO" id="GO:0016705">
    <property type="term" value="F:oxidoreductase activity, acting on paired donors, with incorporation or reduction of molecular oxygen"/>
    <property type="evidence" value="ECO:0007669"/>
    <property type="project" value="InterPro"/>
</dbReference>
<accession>A0AAV7DZ63</accession>
<keyword evidence="9" id="KW-1185">Reference proteome</keyword>
<evidence type="ECO:0000313" key="9">
    <source>
        <dbReference type="Proteomes" id="UP000825729"/>
    </source>
</evidence>
<dbReference type="InterPro" id="IPR017972">
    <property type="entry name" value="Cyt_P450_CS"/>
</dbReference>
<keyword evidence="3 6" id="KW-0560">Oxidoreductase</keyword>
<evidence type="ECO:0000256" key="6">
    <source>
        <dbReference type="RuleBase" id="RU000461"/>
    </source>
</evidence>
<evidence type="ECO:0000256" key="4">
    <source>
        <dbReference type="ARBA" id="ARBA00023004"/>
    </source>
</evidence>
<evidence type="ECO:0008006" key="10">
    <source>
        <dbReference type="Google" id="ProtNLM"/>
    </source>
</evidence>
<evidence type="ECO:0000256" key="1">
    <source>
        <dbReference type="ARBA" id="ARBA00010617"/>
    </source>
</evidence>
<organism evidence="8 9">
    <name type="scientific">Aristolochia fimbriata</name>
    <name type="common">White veined hardy Dutchman's pipe vine</name>
    <dbReference type="NCBI Taxonomy" id="158543"/>
    <lineage>
        <taxon>Eukaryota</taxon>
        <taxon>Viridiplantae</taxon>
        <taxon>Streptophyta</taxon>
        <taxon>Embryophyta</taxon>
        <taxon>Tracheophyta</taxon>
        <taxon>Spermatophyta</taxon>
        <taxon>Magnoliopsida</taxon>
        <taxon>Magnoliidae</taxon>
        <taxon>Piperales</taxon>
        <taxon>Aristolochiaceae</taxon>
        <taxon>Aristolochia</taxon>
    </lineage>
</organism>
<dbReference type="Proteomes" id="UP000825729">
    <property type="component" value="Unassembled WGS sequence"/>
</dbReference>
<dbReference type="FunFam" id="1.10.630.10:FF:000007">
    <property type="entry name" value="Cytochrome P450 76C4"/>
    <property type="match status" value="1"/>
</dbReference>
<dbReference type="GO" id="GO:0020037">
    <property type="term" value="F:heme binding"/>
    <property type="evidence" value="ECO:0007669"/>
    <property type="project" value="InterPro"/>
</dbReference>
<dbReference type="Pfam" id="PF00067">
    <property type="entry name" value="p450"/>
    <property type="match status" value="1"/>
</dbReference>
<keyword evidence="4 5" id="KW-0408">Iron</keyword>
<dbReference type="InterPro" id="IPR001128">
    <property type="entry name" value="Cyt_P450"/>
</dbReference>
<evidence type="ECO:0000256" key="3">
    <source>
        <dbReference type="ARBA" id="ARBA00023002"/>
    </source>
</evidence>
<evidence type="ECO:0000256" key="7">
    <source>
        <dbReference type="SAM" id="SignalP"/>
    </source>
</evidence>
<dbReference type="PANTHER" id="PTHR47950:SF44">
    <property type="entry name" value="CYTOCHROME P450, FAMILY 76, SUBFAMILY C, POLYPEPTIDE 5-RELATED"/>
    <property type="match status" value="1"/>
</dbReference>
<keyword evidence="5 6" id="KW-0349">Heme</keyword>
<dbReference type="GO" id="GO:0005506">
    <property type="term" value="F:iron ion binding"/>
    <property type="evidence" value="ECO:0007669"/>
    <property type="project" value="InterPro"/>
</dbReference>
<dbReference type="GO" id="GO:0004497">
    <property type="term" value="F:monooxygenase activity"/>
    <property type="evidence" value="ECO:0007669"/>
    <property type="project" value="UniProtKB-KW"/>
</dbReference>
<comment type="similarity">
    <text evidence="1 6">Belongs to the cytochrome P450 family.</text>
</comment>
<comment type="caution">
    <text evidence="8">The sequence shown here is derived from an EMBL/GenBank/DDBJ whole genome shotgun (WGS) entry which is preliminary data.</text>
</comment>
<evidence type="ECO:0000256" key="2">
    <source>
        <dbReference type="ARBA" id="ARBA00022723"/>
    </source>
</evidence>
<dbReference type="EMBL" id="JAINDJ010000007">
    <property type="protein sequence ID" value="KAG9441569.1"/>
    <property type="molecule type" value="Genomic_DNA"/>
</dbReference>
<evidence type="ECO:0000256" key="5">
    <source>
        <dbReference type="PIRSR" id="PIRSR602401-1"/>
    </source>
</evidence>
<dbReference type="PRINTS" id="PR00463">
    <property type="entry name" value="EP450I"/>
</dbReference>
<keyword evidence="6" id="KW-0503">Monooxygenase</keyword>
<feature type="binding site" description="axial binding residue" evidence="5">
    <location>
        <position position="439"/>
    </location>
    <ligand>
        <name>heme</name>
        <dbReference type="ChEBI" id="CHEBI:30413"/>
    </ligand>
    <ligandPart>
        <name>Fe</name>
        <dbReference type="ChEBI" id="CHEBI:18248"/>
    </ligandPart>
</feature>
<evidence type="ECO:0000313" key="8">
    <source>
        <dbReference type="EMBL" id="KAG9441569.1"/>
    </source>
</evidence>
<dbReference type="PANTHER" id="PTHR47950">
    <property type="entry name" value="CYTOCHROME P450, FAMILY 76, SUBFAMILY C, POLYPEPTIDE 5-RELATED"/>
    <property type="match status" value="1"/>
</dbReference>
<dbReference type="Gene3D" id="1.10.630.10">
    <property type="entry name" value="Cytochrome P450"/>
    <property type="match status" value="1"/>
</dbReference>
<reference evidence="8 9" key="1">
    <citation type="submission" date="2021-07" db="EMBL/GenBank/DDBJ databases">
        <title>The Aristolochia fimbriata genome: insights into angiosperm evolution, floral development and chemical biosynthesis.</title>
        <authorList>
            <person name="Jiao Y."/>
        </authorList>
    </citation>
    <scope>NUCLEOTIDE SEQUENCE [LARGE SCALE GENOMIC DNA]</scope>
    <source>
        <strain evidence="8">IBCAS-2021</strain>
        <tissue evidence="8">Leaf</tissue>
    </source>
</reference>